<dbReference type="RefSeq" id="WP_139805234.1">
    <property type="nucleotide sequence ID" value="NZ_BLKZ01000001.1"/>
</dbReference>
<evidence type="ECO:0000313" key="1">
    <source>
        <dbReference type="EMBL" id="GFG92175.1"/>
    </source>
</evidence>
<name>A0A7I9YU63_MYCBU</name>
<comment type="caution">
    <text evidence="1">The sequence shown here is derived from an EMBL/GenBank/DDBJ whole genome shotgun (WGS) entry which is preliminary data.</text>
</comment>
<proteinExistence type="predicted"/>
<keyword evidence="2" id="KW-1185">Reference proteome</keyword>
<accession>A0A7I9YU63</accession>
<protein>
    <submittedName>
        <fullName evidence="1">Uncharacterized protein</fullName>
    </submittedName>
</protein>
<organism evidence="1 2">
    <name type="scientific">Mycobacterium bourgelatii</name>
    <dbReference type="NCBI Taxonomy" id="1273442"/>
    <lineage>
        <taxon>Bacteria</taxon>
        <taxon>Bacillati</taxon>
        <taxon>Actinomycetota</taxon>
        <taxon>Actinomycetes</taxon>
        <taxon>Mycobacteriales</taxon>
        <taxon>Mycobacteriaceae</taxon>
        <taxon>Mycobacterium</taxon>
    </lineage>
</organism>
<reference evidence="1 2" key="1">
    <citation type="journal article" date="2019" name="Emerg. Microbes Infect.">
        <title>Comprehensive subspecies identification of 175 nontuberculous mycobacteria species based on 7547 genomic profiles.</title>
        <authorList>
            <person name="Matsumoto Y."/>
            <person name="Kinjo T."/>
            <person name="Motooka D."/>
            <person name="Nabeya D."/>
            <person name="Jung N."/>
            <person name="Uechi K."/>
            <person name="Horii T."/>
            <person name="Iida T."/>
            <person name="Fujita J."/>
            <person name="Nakamura S."/>
        </authorList>
    </citation>
    <scope>NUCLEOTIDE SEQUENCE [LARGE SCALE GENOMIC DNA]</scope>
    <source>
        <strain evidence="1 2">JCM 30725</strain>
    </source>
</reference>
<evidence type="ECO:0000313" key="2">
    <source>
        <dbReference type="Proteomes" id="UP000465360"/>
    </source>
</evidence>
<dbReference type="AlphaFoldDB" id="A0A7I9YU63"/>
<dbReference type="EMBL" id="BLKZ01000001">
    <property type="protein sequence ID" value="GFG92175.1"/>
    <property type="molecule type" value="Genomic_DNA"/>
</dbReference>
<sequence length="152" mass="15864">MTEKLSTADAVRDAVIRRPTGAAAIARAASGLQAGVAPRATPPPSPTPVVYEAMRTTLHLSPAMRTALKRRALDLETTMGDLIRAAINSGLQDPAALARASMAHRGAGGGVRTTLDLPRPVHRTLKRVAADEETSLQALVVAAVVQAYADLI</sequence>
<gene>
    <name evidence="1" type="ORF">MBOU_42170</name>
</gene>
<dbReference type="Proteomes" id="UP000465360">
    <property type="component" value="Unassembled WGS sequence"/>
</dbReference>